<name>A0A7S2TG93_9EUKA</name>
<sequence>MGQAITTCSPICCRCLSAPLQSIMQMQSPSSSIRGEDDALETADLLDEENYRSALAYSEEHIQVLVDHQMATLADRLAALDSQLLSEDNLDKSHDTLSGNQTTDASSIQHEDEALGSLEEGNGEDLLGSLLDEDSNTAEPLPKLEGLLTEVELGPHDFEKADATLTTTCNSENSAIEDEFRESTLK</sequence>
<dbReference type="AlphaFoldDB" id="A0A7S2TG93"/>
<proteinExistence type="predicted"/>
<accession>A0A7S2TG93</accession>
<evidence type="ECO:0000256" key="1">
    <source>
        <dbReference type="SAM" id="MobiDB-lite"/>
    </source>
</evidence>
<reference evidence="2" key="1">
    <citation type="submission" date="2021-01" db="EMBL/GenBank/DDBJ databases">
        <authorList>
            <person name="Corre E."/>
            <person name="Pelletier E."/>
            <person name="Niang G."/>
            <person name="Scheremetjew M."/>
            <person name="Finn R."/>
            <person name="Kale V."/>
            <person name="Holt S."/>
            <person name="Cochrane G."/>
            <person name="Meng A."/>
            <person name="Brown T."/>
            <person name="Cohen L."/>
        </authorList>
    </citation>
    <scope>NUCLEOTIDE SEQUENCE</scope>
    <source>
        <strain evidence="2">CCMP622</strain>
    </source>
</reference>
<dbReference type="EMBL" id="HBHP01000180">
    <property type="protein sequence ID" value="CAD9743988.1"/>
    <property type="molecule type" value="Transcribed_RNA"/>
</dbReference>
<organism evidence="2">
    <name type="scientific">Lotharella oceanica</name>
    <dbReference type="NCBI Taxonomy" id="641309"/>
    <lineage>
        <taxon>Eukaryota</taxon>
        <taxon>Sar</taxon>
        <taxon>Rhizaria</taxon>
        <taxon>Cercozoa</taxon>
        <taxon>Chlorarachniophyceae</taxon>
        <taxon>Lotharella</taxon>
    </lineage>
</organism>
<protein>
    <submittedName>
        <fullName evidence="2">Uncharacterized protein</fullName>
    </submittedName>
</protein>
<feature type="compositionally biased region" description="Low complexity" evidence="1">
    <location>
        <begin position="119"/>
        <end position="130"/>
    </location>
</feature>
<evidence type="ECO:0000313" key="2">
    <source>
        <dbReference type="EMBL" id="CAD9743988.1"/>
    </source>
</evidence>
<gene>
    <name evidence="2" type="ORF">LSP00402_LOCUS128</name>
</gene>
<feature type="region of interest" description="Disordered" evidence="1">
    <location>
        <begin position="119"/>
        <end position="140"/>
    </location>
</feature>